<dbReference type="Pfam" id="PF10566">
    <property type="entry name" value="Glyco_hydro_97"/>
    <property type="match status" value="1"/>
</dbReference>
<dbReference type="Gene3D" id="3.20.20.70">
    <property type="entry name" value="Aldolase class I"/>
    <property type="match status" value="1"/>
</dbReference>
<feature type="signal peptide" evidence="4">
    <location>
        <begin position="1"/>
        <end position="27"/>
    </location>
</feature>
<gene>
    <name evidence="6" type="ORF">BLA60_12085</name>
</gene>
<evidence type="ECO:0000259" key="5">
    <source>
        <dbReference type="SMART" id="SM00776"/>
    </source>
</evidence>
<reference evidence="6 7" key="1">
    <citation type="submission" date="2016-12" db="EMBL/GenBank/DDBJ databases">
        <title>The draft genome sequence of Actinophytocola xinjiangensis.</title>
        <authorList>
            <person name="Wang W."/>
            <person name="Yuan L."/>
        </authorList>
    </citation>
    <scope>NUCLEOTIDE SEQUENCE [LARGE SCALE GENOMIC DNA]</scope>
    <source>
        <strain evidence="6 7">CGMCC 4.4663</strain>
    </source>
</reference>
<protein>
    <submittedName>
        <fullName evidence="6">Alpha-glucosidase</fullName>
    </submittedName>
</protein>
<comment type="caution">
    <text evidence="6">The sequence shown here is derived from an EMBL/GenBank/DDBJ whole genome shotgun (WGS) entry which is preliminary data.</text>
</comment>
<dbReference type="InterPro" id="IPR013780">
    <property type="entry name" value="Glyco_hydro_b"/>
</dbReference>
<dbReference type="Pfam" id="PF08305">
    <property type="entry name" value="NPCBM"/>
    <property type="match status" value="1"/>
</dbReference>
<dbReference type="Gene3D" id="2.60.120.1060">
    <property type="entry name" value="NPCBM/NEW2 domain"/>
    <property type="match status" value="1"/>
</dbReference>
<dbReference type="Pfam" id="PF14509">
    <property type="entry name" value="GH97_C"/>
    <property type="match status" value="1"/>
</dbReference>
<dbReference type="InterPro" id="IPR052720">
    <property type="entry name" value="Glycosyl_hydrolase_97"/>
</dbReference>
<evidence type="ECO:0000256" key="2">
    <source>
        <dbReference type="ARBA" id="ARBA00023295"/>
    </source>
</evidence>
<organism evidence="6 7">
    <name type="scientific">Actinophytocola xinjiangensis</name>
    <dbReference type="NCBI Taxonomy" id="485602"/>
    <lineage>
        <taxon>Bacteria</taxon>
        <taxon>Bacillati</taxon>
        <taxon>Actinomycetota</taxon>
        <taxon>Actinomycetes</taxon>
        <taxon>Pseudonocardiales</taxon>
        <taxon>Pseudonocardiaceae</taxon>
    </lineage>
</organism>
<keyword evidence="7" id="KW-1185">Reference proteome</keyword>
<evidence type="ECO:0000313" key="6">
    <source>
        <dbReference type="EMBL" id="OLF11665.1"/>
    </source>
</evidence>
<feature type="domain" description="Glycosyl hydrolase family 98 putative carbohydrate-binding module" evidence="5">
    <location>
        <begin position="723"/>
        <end position="867"/>
    </location>
</feature>
<dbReference type="Pfam" id="PF10633">
    <property type="entry name" value="NPCBM_assoc"/>
    <property type="match status" value="1"/>
</dbReference>
<dbReference type="Proteomes" id="UP000185696">
    <property type="component" value="Unassembled WGS sequence"/>
</dbReference>
<dbReference type="InterPro" id="IPR029486">
    <property type="entry name" value="GH97_N"/>
</dbReference>
<name>A0A7Z0WNJ0_9PSEU</name>
<dbReference type="InterPro" id="IPR019563">
    <property type="entry name" value="GH97_catalytic"/>
</dbReference>
<dbReference type="PANTHER" id="PTHR35803:SF2">
    <property type="entry name" value="RETAINING ALPHA-GALACTOSIDASE"/>
    <property type="match status" value="1"/>
</dbReference>
<dbReference type="InterPro" id="IPR029483">
    <property type="entry name" value="GH97_C"/>
</dbReference>
<evidence type="ECO:0000256" key="1">
    <source>
        <dbReference type="ARBA" id="ARBA00022801"/>
    </source>
</evidence>
<dbReference type="InterPro" id="IPR017853">
    <property type="entry name" value="GH"/>
</dbReference>
<proteinExistence type="predicted"/>
<dbReference type="PANTHER" id="PTHR35803">
    <property type="entry name" value="GLUCAN 1,4-ALPHA-GLUCOSIDASE SUSB-RELATED"/>
    <property type="match status" value="1"/>
</dbReference>
<dbReference type="GO" id="GO:0030246">
    <property type="term" value="F:carbohydrate binding"/>
    <property type="evidence" value="ECO:0007669"/>
    <property type="project" value="InterPro"/>
</dbReference>
<keyword evidence="2" id="KW-0326">Glycosidase</keyword>
<dbReference type="Gene3D" id="2.60.40.1180">
    <property type="entry name" value="Golgi alpha-mannosidase II"/>
    <property type="match status" value="1"/>
</dbReference>
<dbReference type="RefSeq" id="WP_075132900.1">
    <property type="nucleotide sequence ID" value="NZ_MSIF01000004.1"/>
</dbReference>
<dbReference type="SUPFAM" id="SSF49785">
    <property type="entry name" value="Galactose-binding domain-like"/>
    <property type="match status" value="1"/>
</dbReference>
<keyword evidence="4" id="KW-0732">Signal</keyword>
<dbReference type="InterPro" id="IPR038637">
    <property type="entry name" value="NPCBM_sf"/>
</dbReference>
<keyword evidence="1" id="KW-0378">Hydrolase</keyword>
<dbReference type="Gene3D" id="2.70.98.10">
    <property type="match status" value="1"/>
</dbReference>
<feature type="chain" id="PRO_5031001352" evidence="4">
    <location>
        <begin position="28"/>
        <end position="869"/>
    </location>
</feature>
<dbReference type="InterPro" id="IPR013785">
    <property type="entry name" value="Aldolase_TIM"/>
</dbReference>
<sequence>MPSLTRLTAAAVAAACAVAGTVVPASAAPAPRTWTVARGELSATVALTDGTLSLSVTRQGRTVLAPAPLGVHTTDADLSSGLRVVDTARRTVVERYRMTTGKRLDRLNHLSELRLSLRAADIPLTLVVRTAADGVALRYELPSAPTVTGEATTFSPPADAKAWLLPYNAWYEANRVATTATEAPAGDYGNPSLFQSGEDFALLTESDVDGSYSGSRLRHTAGTADYRVALADDQVTASRTPWRTAIIGDLATVAESTLVDDLASPSRIADTSWIRPGKVAWSWLSEHSSPSDFQRQKDFVDFAAENNWSAVLVDEGWSAEWVPELVRYARARGVEILLWFHWTRLDTAEERDSVLPLVKSWGVSGVKLDFMESDTQARYQWYDEVLARTAELELMVNFHGSTIPHGLARTWPHIMTMEAVRGAENYPLPVNNPVQAFTRNVVGSMDYTPVSLDTGLQQASVAHEVALPVIYESGWQHFADNPEAYTRHPEALRYLNQLPTVWDETRFVAGHPSSGTTLARRSGERWFLGAITTGDARTLTTPLTFLGAGRWLIEIRRDAPAPRADLIRTGVIRTAADALTVDVPRDGGFVAVACRARPGRTTCDHPLPQAPTSTLEVTPGSEVDTPPGSTVAITATFTTDRDARHVRLSPTLPEGWTTADPPVSRAHLPAGTPLTGTWNVHVGQSSSTGYVDVPLAATFTAPRWPHPLHVEEAVRAFVPPPPPTGRPYVSDLPFVTETNGWGPVERDRSVNESAAGDGNPLTIDGVVHDKGLGTHAPSTVTVYLGANCTRFTALVGLDDETTEPGSVTFTITADGVPLHDTGVLRPGPAVPVDVDVTGARLLTLQVTDGGDNKNFDHADWAIPQLTCHT</sequence>
<dbReference type="SMART" id="SM00776">
    <property type="entry name" value="NPCBM"/>
    <property type="match status" value="1"/>
</dbReference>
<dbReference type="SUPFAM" id="SSF51445">
    <property type="entry name" value="(Trans)glycosidases"/>
    <property type="match status" value="1"/>
</dbReference>
<dbReference type="GO" id="GO:0016798">
    <property type="term" value="F:hydrolase activity, acting on glycosyl bonds"/>
    <property type="evidence" value="ECO:0007669"/>
    <property type="project" value="UniProtKB-KW"/>
</dbReference>
<accession>A0A7Z0WNJ0</accession>
<dbReference type="InterPro" id="IPR018905">
    <property type="entry name" value="A-galactase_NEW3"/>
</dbReference>
<dbReference type="InterPro" id="IPR014718">
    <property type="entry name" value="GH-type_carb-bd"/>
</dbReference>
<dbReference type="EMBL" id="MSIF01000004">
    <property type="protein sequence ID" value="OLF11665.1"/>
    <property type="molecule type" value="Genomic_DNA"/>
</dbReference>
<dbReference type="Pfam" id="PF14508">
    <property type="entry name" value="GH97_N"/>
    <property type="match status" value="1"/>
</dbReference>
<evidence type="ECO:0000256" key="3">
    <source>
        <dbReference type="SAM" id="MobiDB-lite"/>
    </source>
</evidence>
<evidence type="ECO:0000313" key="7">
    <source>
        <dbReference type="Proteomes" id="UP000185696"/>
    </source>
</evidence>
<evidence type="ECO:0000256" key="4">
    <source>
        <dbReference type="SAM" id="SignalP"/>
    </source>
</evidence>
<feature type="region of interest" description="Disordered" evidence="3">
    <location>
        <begin position="603"/>
        <end position="628"/>
    </location>
</feature>
<dbReference type="AlphaFoldDB" id="A0A7Z0WNJ0"/>
<dbReference type="InterPro" id="IPR008979">
    <property type="entry name" value="Galactose-bd-like_sf"/>
</dbReference>
<dbReference type="InterPro" id="IPR013222">
    <property type="entry name" value="Glyco_hyd_98_carb-bd"/>
</dbReference>